<dbReference type="InterPro" id="IPR018561">
    <property type="entry name" value="AosR"/>
</dbReference>
<feature type="compositionally biased region" description="Low complexity" evidence="1">
    <location>
        <begin position="214"/>
        <end position="229"/>
    </location>
</feature>
<dbReference type="Proteomes" id="UP000294506">
    <property type="component" value="Unassembled WGS sequence"/>
</dbReference>
<feature type="compositionally biased region" description="Acidic residues" evidence="1">
    <location>
        <begin position="230"/>
        <end position="253"/>
    </location>
</feature>
<organism evidence="2 3">
    <name type="scientific">Nesterenkonia aurantiaca</name>
    <dbReference type="NCBI Taxonomy" id="1436010"/>
    <lineage>
        <taxon>Bacteria</taxon>
        <taxon>Bacillati</taxon>
        <taxon>Actinomycetota</taxon>
        <taxon>Actinomycetes</taxon>
        <taxon>Micrococcales</taxon>
        <taxon>Micrococcaceae</taxon>
        <taxon>Nesterenkonia</taxon>
    </lineage>
</organism>
<protein>
    <submittedName>
        <fullName evidence="2">Uncharacterized protein DUF2017</fullName>
    </submittedName>
</protein>
<evidence type="ECO:0000256" key="1">
    <source>
        <dbReference type="SAM" id="MobiDB-lite"/>
    </source>
</evidence>
<feature type="compositionally biased region" description="Gly residues" evidence="1">
    <location>
        <begin position="258"/>
        <end position="267"/>
    </location>
</feature>
<name>A0A4R7G493_9MICC</name>
<feature type="region of interest" description="Disordered" evidence="1">
    <location>
        <begin position="204"/>
        <end position="267"/>
    </location>
</feature>
<gene>
    <name evidence="2" type="ORF">EV640_104154</name>
</gene>
<comment type="caution">
    <text evidence="2">The sequence shown here is derived from an EMBL/GenBank/DDBJ whole genome shotgun (WGS) entry which is preliminary data.</text>
</comment>
<dbReference type="AlphaFoldDB" id="A0A4R7G493"/>
<accession>A0A4R7G493</accession>
<evidence type="ECO:0000313" key="3">
    <source>
        <dbReference type="Proteomes" id="UP000294506"/>
    </source>
</evidence>
<evidence type="ECO:0000313" key="2">
    <source>
        <dbReference type="EMBL" id="TDS86129.1"/>
    </source>
</evidence>
<dbReference type="Pfam" id="PF09438">
    <property type="entry name" value="DUF2017"/>
    <property type="match status" value="1"/>
</dbReference>
<dbReference type="EMBL" id="SOAN01000004">
    <property type="protein sequence ID" value="TDS86129.1"/>
    <property type="molecule type" value="Genomic_DNA"/>
</dbReference>
<reference evidence="2 3" key="1">
    <citation type="submission" date="2019-03" db="EMBL/GenBank/DDBJ databases">
        <title>Genomic Encyclopedia of Type Strains, Phase III (KMG-III): the genomes of soil and plant-associated and newly described type strains.</title>
        <authorList>
            <person name="Whitman W."/>
        </authorList>
    </citation>
    <scope>NUCLEOTIDE SEQUENCE [LARGE SCALE GENOMIC DNA]</scope>
    <source>
        <strain evidence="2 3">DSM 27373</strain>
    </source>
</reference>
<proteinExistence type="predicted"/>
<sequence length="267" mass="28316">MATAFRATTTGYRADLEQHERRLLSSLCADVIALLESREDLQQDDPTPSGAEDPAFAHFRAELAGLGGEEPLAPPEDEVLRRLLPDASSDPEQAGQFRRLSENSLRSAKIADLRTARMLLESTPVTMDEDVAPIFGRALNDLRLTLASRLRLHSAEDAERVHNLAVGPSAKDTDSFMAEIYTFITWLQETLFSAMTEFLPEQGTADDAADAGDPEPSGPAAGDPAPGDPEAGDPEAGDPETGDPETGDPETGDSDPGASGGAGTSSR</sequence>
<keyword evidence="3" id="KW-1185">Reference proteome</keyword>
<dbReference type="RefSeq" id="WP_133726135.1">
    <property type="nucleotide sequence ID" value="NZ_SOAN01000004.1"/>
</dbReference>